<evidence type="ECO:0000256" key="3">
    <source>
        <dbReference type="ARBA" id="ARBA00023136"/>
    </source>
</evidence>
<feature type="region of interest" description="Disordered" evidence="4">
    <location>
        <begin position="44"/>
        <end position="133"/>
    </location>
</feature>
<dbReference type="PANTHER" id="PTHR28263:SF1">
    <property type="entry name" value="GOLGI TO ER TRAFFIC PROTEIN 2"/>
    <property type="match status" value="1"/>
</dbReference>
<proteinExistence type="predicted"/>
<evidence type="ECO:0000256" key="2">
    <source>
        <dbReference type="ARBA" id="ARBA00022989"/>
    </source>
</evidence>
<feature type="compositionally biased region" description="Low complexity" evidence="4">
    <location>
        <begin position="50"/>
        <end position="98"/>
    </location>
</feature>
<evidence type="ECO:0000256" key="5">
    <source>
        <dbReference type="SAM" id="Phobius"/>
    </source>
</evidence>
<accession>J6F2X8</accession>
<dbReference type="PANTHER" id="PTHR28263">
    <property type="entry name" value="GOLGI TO ER TRAFFIC PROTEIN 2"/>
    <property type="match status" value="1"/>
</dbReference>
<name>J6F2X8_TRIAS</name>
<dbReference type="VEuPathDB" id="FungiDB:A1Q1_07321"/>
<evidence type="ECO:0000313" key="6">
    <source>
        <dbReference type="EMBL" id="EJT51349.1"/>
    </source>
</evidence>
<evidence type="ECO:0000256" key="4">
    <source>
        <dbReference type="SAM" id="MobiDB-lite"/>
    </source>
</evidence>
<dbReference type="EMBL" id="ALBS01000057">
    <property type="protein sequence ID" value="EJT51349.1"/>
    <property type="molecule type" value="Genomic_DNA"/>
</dbReference>
<dbReference type="InterPro" id="IPR028143">
    <property type="entry name" value="Get2/sif1"/>
</dbReference>
<keyword evidence="2 5" id="KW-1133">Transmembrane helix</keyword>
<organism evidence="6 7">
    <name type="scientific">Trichosporon asahii var. asahii (strain ATCC 90039 / CBS 2479 / JCM 2466 / KCTC 7840 / NBRC 103889/ NCYC 2677 / UAMH 7654)</name>
    <name type="common">Yeast</name>
    <dbReference type="NCBI Taxonomy" id="1186058"/>
    <lineage>
        <taxon>Eukaryota</taxon>
        <taxon>Fungi</taxon>
        <taxon>Dikarya</taxon>
        <taxon>Basidiomycota</taxon>
        <taxon>Agaricomycotina</taxon>
        <taxon>Tremellomycetes</taxon>
        <taxon>Trichosporonales</taxon>
        <taxon>Trichosporonaceae</taxon>
        <taxon>Trichosporon</taxon>
    </lineage>
</organism>
<dbReference type="GeneID" id="25990833"/>
<evidence type="ECO:0000256" key="1">
    <source>
        <dbReference type="ARBA" id="ARBA00022692"/>
    </source>
</evidence>
<gene>
    <name evidence="6" type="ORF">A1Q1_07321</name>
</gene>
<evidence type="ECO:0000313" key="7">
    <source>
        <dbReference type="Proteomes" id="UP000002748"/>
    </source>
</evidence>
<dbReference type="RefSeq" id="XP_014183032.1">
    <property type="nucleotide sequence ID" value="XM_014327557.1"/>
</dbReference>
<dbReference type="Proteomes" id="UP000002748">
    <property type="component" value="Unassembled WGS sequence"/>
</dbReference>
<dbReference type="AlphaFoldDB" id="J6F2X8"/>
<dbReference type="GO" id="GO:0006890">
    <property type="term" value="P:retrograde vesicle-mediated transport, Golgi to endoplasmic reticulum"/>
    <property type="evidence" value="ECO:0007669"/>
    <property type="project" value="TreeGrafter"/>
</dbReference>
<keyword evidence="1 5" id="KW-0812">Transmembrane</keyword>
<reference evidence="6 7" key="1">
    <citation type="journal article" date="2012" name="Eukaryot. Cell">
        <title>Draft genome sequence of CBS 2479, the standard type strain of Trichosporon asahii.</title>
        <authorList>
            <person name="Yang R.Y."/>
            <person name="Li H.T."/>
            <person name="Zhu H."/>
            <person name="Zhou G.P."/>
            <person name="Wang M."/>
            <person name="Wang L."/>
        </authorList>
    </citation>
    <scope>NUCLEOTIDE SEQUENCE [LARGE SCALE GENOMIC DNA]</scope>
    <source>
        <strain evidence="7">ATCC 90039 / CBS 2479 / JCM 2466 / KCTC 7840 / NCYC 2677 / UAMH 7654</strain>
    </source>
</reference>
<sequence>MSSDAAKRAAARRAKIMARGNAGLAKLAQTARGEEAQKLYGDEINAPVVSTSTDNAPSATASTTASESQPTQSASAATTSAPKPTTATSSSTARSSDAGRSLAPSTASRNKPSWAADPTAASGAVTPSEAEDQARQQMEAMMAMLGGGPSGPGGAGGQGEMPDMASMFAQMMQGMQQAQGGGADGEMPNPFAALQGMGGGAGGMPPFPGMGGMGGMPGMPGMELPPSKAARRFPLLHALVIIALIVFIAVWWEPNLHMVRAGDLAARTAGDWARRWSGLAGAVGNTSMVEKLPVFWAFVTLEVLLFSTRTTFIRSGSGLHPLLANFVPMLPPAAQSAVRAAGKALPALMQTYRDGCLFFFGLGMAVVAAEWKAGYFKKD</sequence>
<dbReference type="KEGG" id="tasa:A1Q1_07321"/>
<dbReference type="OrthoDB" id="5393181at2759"/>
<feature type="transmembrane region" description="Helical" evidence="5">
    <location>
        <begin position="233"/>
        <end position="252"/>
    </location>
</feature>
<dbReference type="HOGENOM" id="CLU_062890_0_0_1"/>
<comment type="caution">
    <text evidence="6">The sequence shown here is derived from an EMBL/GenBank/DDBJ whole genome shotgun (WGS) entry which is preliminary data.</text>
</comment>
<keyword evidence="3 5" id="KW-0472">Membrane</keyword>
<protein>
    <submittedName>
        <fullName evidence="6">Uncharacterized protein</fullName>
    </submittedName>
</protein>